<dbReference type="InterPro" id="IPR015943">
    <property type="entry name" value="WD40/YVTN_repeat-like_dom_sf"/>
</dbReference>
<comment type="caution">
    <text evidence="13">The sequence shown here is derived from an EMBL/GenBank/DDBJ whole genome shotgun (WGS) entry which is preliminary data.</text>
</comment>
<evidence type="ECO:0000256" key="3">
    <source>
        <dbReference type="ARBA" id="ARBA00022574"/>
    </source>
</evidence>
<keyword evidence="4 12" id="KW-0812">Transmembrane</keyword>
<dbReference type="GO" id="GO:0005789">
    <property type="term" value="C:endoplasmic reticulum membrane"/>
    <property type="evidence" value="ECO:0007669"/>
    <property type="project" value="UniProtKB-SubCell"/>
</dbReference>
<evidence type="ECO:0000256" key="4">
    <source>
        <dbReference type="ARBA" id="ARBA00022692"/>
    </source>
</evidence>
<dbReference type="AlphaFoldDB" id="A0AAD4LEG1"/>
<sequence length="388" mass="41987">MRARHTAHSTPSFPVYSAAFLSPTELVLGGGGGTSKTGIKNKLRLYHVDEFLTLKLANELQLENGEDAPMSMAAHPDGSSFVCGINSSAEVVAKGENLNCRVYAVSDDDKIEFISSVGTLGKDDPEDFQKVTVFSPDGAYLVVAGCNELSMLTIPELVSTHTRVDKGEIYDAAFSETTLVVATTLNLLVYSLLGSKKGKEKENAVLKLENPTVIERPKLPGGDTGTFRVAKYHPHDSGIFYTAINTTPARGAKASQRMAYLVRWNTDGWKVDRIRKVGVKGLTAFDLSDNGKWIAYGSSDCSVGLLDAFTLSPLLRILKSHEFPPTVLKFNPTSRLLVSGSADNTVRLIAIPEGLGDNASWSYTITVIIAIFCVLFAVALQLFMRGDI</sequence>
<reference evidence="13" key="1">
    <citation type="submission" date="2022-01" db="EMBL/GenBank/DDBJ databases">
        <title>Comparative genomics reveals a dynamic genome evolution in the ectomycorrhizal milk-cap (Lactarius) mushrooms.</title>
        <authorList>
            <consortium name="DOE Joint Genome Institute"/>
            <person name="Lebreton A."/>
            <person name="Tang N."/>
            <person name="Kuo A."/>
            <person name="LaButti K."/>
            <person name="Drula E."/>
            <person name="Barry K."/>
            <person name="Clum A."/>
            <person name="Lipzen A."/>
            <person name="Mousain D."/>
            <person name="Ng V."/>
            <person name="Wang R."/>
            <person name="Wang X."/>
            <person name="Dai Y."/>
            <person name="Henrissat B."/>
            <person name="Grigoriev I.V."/>
            <person name="Guerin-Laguette A."/>
            <person name="Yu F."/>
            <person name="Martin F.M."/>
        </authorList>
    </citation>
    <scope>NUCLEOTIDE SEQUENCE</scope>
    <source>
        <strain evidence="13">QP</strain>
    </source>
</reference>
<dbReference type="InterPro" id="IPR001680">
    <property type="entry name" value="WD40_rpt"/>
</dbReference>
<dbReference type="PROSITE" id="PS50082">
    <property type="entry name" value="WD_REPEATS_2"/>
    <property type="match status" value="1"/>
</dbReference>
<evidence type="ECO:0000256" key="6">
    <source>
        <dbReference type="ARBA" id="ARBA00022824"/>
    </source>
</evidence>
<dbReference type="GO" id="GO:0003400">
    <property type="term" value="P:regulation of COPII vesicle coating"/>
    <property type="evidence" value="ECO:0007669"/>
    <property type="project" value="TreeGrafter"/>
</dbReference>
<keyword evidence="6" id="KW-0256">Endoplasmic reticulum</keyword>
<comment type="subcellular location">
    <subcellularLocation>
        <location evidence="1">Endoplasmic reticulum membrane</location>
        <topology evidence="1">Single-pass type II membrane protein</topology>
    </subcellularLocation>
</comment>
<keyword evidence="3 11" id="KW-0853">WD repeat</keyword>
<evidence type="ECO:0000256" key="12">
    <source>
        <dbReference type="SAM" id="Phobius"/>
    </source>
</evidence>
<evidence type="ECO:0000256" key="9">
    <source>
        <dbReference type="ARBA" id="ARBA00022989"/>
    </source>
</evidence>
<evidence type="ECO:0000256" key="7">
    <source>
        <dbReference type="ARBA" id="ARBA00022892"/>
    </source>
</evidence>
<keyword evidence="9 12" id="KW-1133">Transmembrane helix</keyword>
<gene>
    <name evidence="13" type="ORF">EDB92DRAFT_1871608</name>
</gene>
<evidence type="ECO:0000313" key="13">
    <source>
        <dbReference type="EMBL" id="KAH8988629.1"/>
    </source>
</evidence>
<keyword evidence="10 12" id="KW-0472">Membrane</keyword>
<name>A0AAD4LEG1_9AGAM</name>
<feature type="repeat" description="WD" evidence="11">
    <location>
        <begin position="318"/>
        <end position="348"/>
    </location>
</feature>
<evidence type="ECO:0000256" key="1">
    <source>
        <dbReference type="ARBA" id="ARBA00004648"/>
    </source>
</evidence>
<dbReference type="EMBL" id="JAKELL010000041">
    <property type="protein sequence ID" value="KAH8988629.1"/>
    <property type="molecule type" value="Genomic_DNA"/>
</dbReference>
<evidence type="ECO:0000256" key="5">
    <source>
        <dbReference type="ARBA" id="ARBA00022737"/>
    </source>
</evidence>
<evidence type="ECO:0000256" key="8">
    <source>
        <dbReference type="ARBA" id="ARBA00022927"/>
    </source>
</evidence>
<evidence type="ECO:0000256" key="2">
    <source>
        <dbReference type="ARBA" id="ARBA00022448"/>
    </source>
</evidence>
<dbReference type="InterPro" id="IPR036322">
    <property type="entry name" value="WD40_repeat_dom_sf"/>
</dbReference>
<keyword evidence="14" id="KW-1185">Reference proteome</keyword>
<dbReference type="PANTHER" id="PTHR23284:SF0">
    <property type="entry name" value="PROLACTIN REGULATORY ELEMENT-BINDING PROTEIN"/>
    <property type="match status" value="1"/>
</dbReference>
<evidence type="ECO:0000256" key="10">
    <source>
        <dbReference type="ARBA" id="ARBA00023136"/>
    </source>
</evidence>
<protein>
    <submittedName>
        <fullName evidence="13">WD40 repeat-like protein</fullName>
    </submittedName>
</protein>
<dbReference type="GO" id="GO:0006888">
    <property type="term" value="P:endoplasmic reticulum to Golgi vesicle-mediated transport"/>
    <property type="evidence" value="ECO:0007669"/>
    <property type="project" value="TreeGrafter"/>
</dbReference>
<dbReference type="SUPFAM" id="SSF50978">
    <property type="entry name" value="WD40 repeat-like"/>
    <property type="match status" value="1"/>
</dbReference>
<dbReference type="Gene3D" id="2.130.10.10">
    <property type="entry name" value="YVTN repeat-like/Quinoprotein amine dehydrogenase"/>
    <property type="match status" value="1"/>
</dbReference>
<dbReference type="SMART" id="SM00320">
    <property type="entry name" value="WD40"/>
    <property type="match status" value="2"/>
</dbReference>
<evidence type="ECO:0000256" key="11">
    <source>
        <dbReference type="PROSITE-ProRule" id="PRU00221"/>
    </source>
</evidence>
<dbReference type="GO" id="GO:0015031">
    <property type="term" value="P:protein transport"/>
    <property type="evidence" value="ECO:0007669"/>
    <property type="project" value="UniProtKB-KW"/>
</dbReference>
<evidence type="ECO:0000313" key="14">
    <source>
        <dbReference type="Proteomes" id="UP001201163"/>
    </source>
</evidence>
<accession>A0AAD4LEG1</accession>
<dbReference type="InterPro" id="IPR045260">
    <property type="entry name" value="Sec12-like"/>
</dbReference>
<keyword evidence="5" id="KW-0677">Repeat</keyword>
<keyword evidence="7" id="KW-0931">ER-Golgi transport</keyword>
<keyword evidence="2" id="KW-0813">Transport</keyword>
<dbReference type="GO" id="GO:0005085">
    <property type="term" value="F:guanyl-nucleotide exchange factor activity"/>
    <property type="evidence" value="ECO:0007669"/>
    <property type="project" value="InterPro"/>
</dbReference>
<dbReference type="Pfam" id="PF00400">
    <property type="entry name" value="WD40"/>
    <property type="match status" value="1"/>
</dbReference>
<organism evidence="13 14">
    <name type="scientific">Lactarius akahatsu</name>
    <dbReference type="NCBI Taxonomy" id="416441"/>
    <lineage>
        <taxon>Eukaryota</taxon>
        <taxon>Fungi</taxon>
        <taxon>Dikarya</taxon>
        <taxon>Basidiomycota</taxon>
        <taxon>Agaricomycotina</taxon>
        <taxon>Agaricomycetes</taxon>
        <taxon>Russulales</taxon>
        <taxon>Russulaceae</taxon>
        <taxon>Lactarius</taxon>
    </lineage>
</organism>
<feature type="transmembrane region" description="Helical" evidence="12">
    <location>
        <begin position="361"/>
        <end position="383"/>
    </location>
</feature>
<keyword evidence="8" id="KW-0653">Protein transport</keyword>
<dbReference type="Proteomes" id="UP001201163">
    <property type="component" value="Unassembled WGS sequence"/>
</dbReference>
<dbReference type="PANTHER" id="PTHR23284">
    <property type="entry name" value="PROLACTIN REGULATORY ELEMENT BINDING PROTEIN"/>
    <property type="match status" value="1"/>
</dbReference>
<proteinExistence type="predicted"/>